<dbReference type="OrthoDB" id="7669876at2759"/>
<dbReference type="Proteomes" id="UP000887116">
    <property type="component" value="Unassembled WGS sequence"/>
</dbReference>
<dbReference type="EMBL" id="BMAO01000486">
    <property type="protein sequence ID" value="GFQ67163.1"/>
    <property type="molecule type" value="Genomic_DNA"/>
</dbReference>
<feature type="compositionally biased region" description="Polar residues" evidence="1">
    <location>
        <begin position="99"/>
        <end position="113"/>
    </location>
</feature>
<sequence>MPDMDVDPPDRQTLCCKRDELYSTIETEGILIENFNEVINVPDTPQNHQMKEIVKKQIREHQQGKDAALAELVTIPPVMKKYLTSKPVNSTKNSEKQKSVSVSTYNSSPTTSLIPELTAEPSCLQSLTTESSITFQSSLISDSIESKPTTFQGNRHLQNLPTESSSILQPSLIFDSIKLQSTTIYIYRMQS</sequence>
<reference evidence="2" key="1">
    <citation type="submission" date="2020-07" db="EMBL/GenBank/DDBJ databases">
        <title>Multicomponent nature underlies the extraordinary mechanical properties of spider dragline silk.</title>
        <authorList>
            <person name="Kono N."/>
            <person name="Nakamura H."/>
            <person name="Mori M."/>
            <person name="Yoshida Y."/>
            <person name="Ohtoshi R."/>
            <person name="Malay A.D."/>
            <person name="Moran D.A.P."/>
            <person name="Tomita M."/>
            <person name="Numata K."/>
            <person name="Arakawa K."/>
        </authorList>
    </citation>
    <scope>NUCLEOTIDE SEQUENCE</scope>
</reference>
<dbReference type="AlphaFoldDB" id="A0A8X6EZY9"/>
<protein>
    <submittedName>
        <fullName evidence="2">Uncharacterized protein</fullName>
    </submittedName>
</protein>
<evidence type="ECO:0000256" key="1">
    <source>
        <dbReference type="SAM" id="MobiDB-lite"/>
    </source>
</evidence>
<gene>
    <name evidence="2" type="ORF">TNCT_661972</name>
</gene>
<organism evidence="2 3">
    <name type="scientific">Trichonephila clavata</name>
    <name type="common">Joro spider</name>
    <name type="synonym">Nephila clavata</name>
    <dbReference type="NCBI Taxonomy" id="2740835"/>
    <lineage>
        <taxon>Eukaryota</taxon>
        <taxon>Metazoa</taxon>
        <taxon>Ecdysozoa</taxon>
        <taxon>Arthropoda</taxon>
        <taxon>Chelicerata</taxon>
        <taxon>Arachnida</taxon>
        <taxon>Araneae</taxon>
        <taxon>Araneomorphae</taxon>
        <taxon>Entelegynae</taxon>
        <taxon>Araneoidea</taxon>
        <taxon>Nephilidae</taxon>
        <taxon>Trichonephila</taxon>
    </lineage>
</organism>
<feature type="region of interest" description="Disordered" evidence="1">
    <location>
        <begin position="86"/>
        <end position="114"/>
    </location>
</feature>
<comment type="caution">
    <text evidence="2">The sequence shown here is derived from an EMBL/GenBank/DDBJ whole genome shotgun (WGS) entry which is preliminary data.</text>
</comment>
<evidence type="ECO:0000313" key="3">
    <source>
        <dbReference type="Proteomes" id="UP000887116"/>
    </source>
</evidence>
<evidence type="ECO:0000313" key="2">
    <source>
        <dbReference type="EMBL" id="GFQ67163.1"/>
    </source>
</evidence>
<accession>A0A8X6EZY9</accession>
<keyword evidence="3" id="KW-1185">Reference proteome</keyword>
<name>A0A8X6EZY9_TRICU</name>
<proteinExistence type="predicted"/>